<reference evidence="4 6" key="2">
    <citation type="submission" date="2018-12" db="EMBL/GenBank/DDBJ databases">
        <authorList>
            <consortium name="Pathogen Informatics"/>
        </authorList>
    </citation>
    <scope>NUCLEOTIDE SEQUENCE [LARGE SCALE GENOMIC DNA]</scope>
    <source>
        <strain evidence="4 6">NCTC12735</strain>
        <plasmid evidence="6">24</plasmid>
    </source>
</reference>
<gene>
    <name evidence="3" type="ORF">Lade_1945</name>
    <name evidence="4" type="ORF">NCTC12735_01766</name>
</gene>
<dbReference type="Gene3D" id="3.40.50.2300">
    <property type="match status" value="1"/>
</dbReference>
<dbReference type="SUPFAM" id="SSF52172">
    <property type="entry name" value="CheY-like"/>
    <property type="match status" value="1"/>
</dbReference>
<keyword evidence="3" id="KW-0418">Kinase</keyword>
<keyword evidence="4" id="KW-0614">Plasmid</keyword>
<keyword evidence="3" id="KW-0808">Transferase</keyword>
<organism evidence="3 5">
    <name type="scientific">Legionella adelaidensis</name>
    <dbReference type="NCBI Taxonomy" id="45056"/>
    <lineage>
        <taxon>Bacteria</taxon>
        <taxon>Pseudomonadati</taxon>
        <taxon>Pseudomonadota</taxon>
        <taxon>Gammaproteobacteria</taxon>
        <taxon>Legionellales</taxon>
        <taxon>Legionellaceae</taxon>
        <taxon>Legionella</taxon>
    </lineage>
</organism>
<accession>A0A0W0R111</accession>
<evidence type="ECO:0000313" key="4">
    <source>
        <dbReference type="EMBL" id="VEH86119.1"/>
    </source>
</evidence>
<proteinExistence type="predicted"/>
<name>A0A0W0R111_9GAMM</name>
<dbReference type="CDD" id="cd00156">
    <property type="entry name" value="REC"/>
    <property type="match status" value="1"/>
</dbReference>
<feature type="domain" description="Response regulatory" evidence="2">
    <location>
        <begin position="2"/>
        <end position="127"/>
    </location>
</feature>
<reference evidence="3 5" key="1">
    <citation type="submission" date="2015-11" db="EMBL/GenBank/DDBJ databases">
        <title>Identification of large and diverse effector repertoires of 38 Legionella species.</title>
        <authorList>
            <person name="Burstein D."/>
            <person name="Amaro F."/>
            <person name="Zusman T."/>
            <person name="Lifshitz Z."/>
            <person name="Cohen O."/>
            <person name="Gilbert J.A."/>
            <person name="Pupko T."/>
            <person name="Shuman H.A."/>
            <person name="Segal G."/>
        </authorList>
    </citation>
    <scope>NUCLEOTIDE SEQUENCE [LARGE SCALE GENOMIC DNA]</scope>
    <source>
        <strain evidence="3 5">1762-AUS-E</strain>
    </source>
</reference>
<evidence type="ECO:0000313" key="5">
    <source>
        <dbReference type="Proteomes" id="UP000054859"/>
    </source>
</evidence>
<dbReference type="OrthoDB" id="5650835at2"/>
<dbReference type="PROSITE" id="PS50110">
    <property type="entry name" value="RESPONSE_REGULATORY"/>
    <property type="match status" value="1"/>
</dbReference>
<evidence type="ECO:0000259" key="2">
    <source>
        <dbReference type="PROSITE" id="PS50110"/>
    </source>
</evidence>
<dbReference type="Proteomes" id="UP000281170">
    <property type="component" value="Plasmid 24"/>
</dbReference>
<dbReference type="InterPro" id="IPR011006">
    <property type="entry name" value="CheY-like_superfamily"/>
</dbReference>
<dbReference type="GO" id="GO:0000160">
    <property type="term" value="P:phosphorelay signal transduction system"/>
    <property type="evidence" value="ECO:0007669"/>
    <property type="project" value="InterPro"/>
</dbReference>
<evidence type="ECO:0000313" key="3">
    <source>
        <dbReference type="EMBL" id="KTC64651.1"/>
    </source>
</evidence>
<dbReference type="KEGG" id="ladl:NCTC12735_01766"/>
<dbReference type="InterPro" id="IPR001789">
    <property type="entry name" value="Sig_transdc_resp-reg_receiver"/>
</dbReference>
<sequence length="143" mass="16300">MQVLIVEDNSFNGFCLNRLINNIYKFAQITIVTHSFQALKHLAENSSDLIILDGNLASSDSVNGPALAGIIWEKYPHKPIIAWTDCENMRTAFAKVFKRHNKPLNEFTCWPKVISEDTIIESLLHLANTSYWDIRSVPQIKRA</sequence>
<dbReference type="Proteomes" id="UP000054859">
    <property type="component" value="Unassembled WGS sequence"/>
</dbReference>
<dbReference type="EMBL" id="LR134433">
    <property type="protein sequence ID" value="VEH86119.1"/>
    <property type="molecule type" value="Genomic_DNA"/>
</dbReference>
<protein>
    <submittedName>
        <fullName evidence="3">Two component sensor and regulator histidine kinase response regulator</fullName>
    </submittedName>
    <submittedName>
        <fullName evidence="4">Two component sensor and regulator, histidine kinase response regulator</fullName>
    </submittedName>
</protein>
<evidence type="ECO:0000256" key="1">
    <source>
        <dbReference type="PROSITE-ProRule" id="PRU00169"/>
    </source>
</evidence>
<geneLocation type="plasmid" evidence="4 6">
    <name>24</name>
</geneLocation>
<keyword evidence="5" id="KW-1185">Reference proteome</keyword>
<dbReference type="RefSeq" id="WP_058463006.1">
    <property type="nucleotide sequence ID" value="NZ_CAAAHS010000001.1"/>
</dbReference>
<dbReference type="GO" id="GO:0016301">
    <property type="term" value="F:kinase activity"/>
    <property type="evidence" value="ECO:0007669"/>
    <property type="project" value="UniProtKB-KW"/>
</dbReference>
<dbReference type="STRING" id="45056.Lade_1945"/>
<dbReference type="AlphaFoldDB" id="A0A0W0R111"/>
<dbReference type="Pfam" id="PF00072">
    <property type="entry name" value="Response_reg"/>
    <property type="match status" value="1"/>
</dbReference>
<dbReference type="PATRIC" id="fig|45056.6.peg.2006"/>
<feature type="modified residue" description="4-aspartylphosphate" evidence="1">
    <location>
        <position position="53"/>
    </location>
</feature>
<dbReference type="EMBL" id="LNKA01000019">
    <property type="protein sequence ID" value="KTC64651.1"/>
    <property type="molecule type" value="Genomic_DNA"/>
</dbReference>
<evidence type="ECO:0000313" key="6">
    <source>
        <dbReference type="Proteomes" id="UP000281170"/>
    </source>
</evidence>
<keyword evidence="1" id="KW-0597">Phosphoprotein</keyword>